<comment type="caution">
    <text evidence="1">The sequence shown here is derived from an EMBL/GenBank/DDBJ whole genome shotgun (WGS) entry which is preliminary data.</text>
</comment>
<dbReference type="OrthoDB" id="573082at2"/>
<sequence length="118" mass="14258">MSEQKIRNIFIYKNYFSDFLEKQRQKVRDKILWTIKLIETIDQIPAEYFKHLEGTNGLYEIRVQNGSDIFRIFCFFDEGKLVILINGFQKKTQKTPKKEIEKALKIKDQYHLEYNSKT</sequence>
<organism evidence="1 2">
    <name type="scientific">Kaistella jeonii</name>
    <dbReference type="NCBI Taxonomy" id="266749"/>
    <lineage>
        <taxon>Bacteria</taxon>
        <taxon>Pseudomonadati</taxon>
        <taxon>Bacteroidota</taxon>
        <taxon>Flavobacteriia</taxon>
        <taxon>Flavobacteriales</taxon>
        <taxon>Weeksellaceae</taxon>
        <taxon>Chryseobacterium group</taxon>
        <taxon>Kaistella</taxon>
    </lineage>
</organism>
<evidence type="ECO:0000313" key="2">
    <source>
        <dbReference type="Proteomes" id="UP000031473"/>
    </source>
</evidence>
<dbReference type="Pfam" id="PF05973">
    <property type="entry name" value="Gp49"/>
    <property type="match status" value="1"/>
</dbReference>
<protein>
    <submittedName>
        <fullName evidence="1">Toxin RelE</fullName>
    </submittedName>
</protein>
<dbReference type="Proteomes" id="UP000031473">
    <property type="component" value="Unassembled WGS sequence"/>
</dbReference>
<gene>
    <name evidence="1" type="ORF">OA86_02215</name>
</gene>
<dbReference type="Gene3D" id="3.30.2310.20">
    <property type="entry name" value="RelE-like"/>
    <property type="match status" value="1"/>
</dbReference>
<proteinExistence type="predicted"/>
<dbReference type="AlphaFoldDB" id="A0A0C1FCD7"/>
<dbReference type="InterPro" id="IPR035093">
    <property type="entry name" value="RelE/ParE_toxin_dom_sf"/>
</dbReference>
<accession>A0A0C1FCD7</accession>
<dbReference type="InterPro" id="IPR009241">
    <property type="entry name" value="HigB-like"/>
</dbReference>
<dbReference type="RefSeq" id="WP_039348065.1">
    <property type="nucleotide sequence ID" value="NZ_FOLA01000001.1"/>
</dbReference>
<evidence type="ECO:0000313" key="1">
    <source>
        <dbReference type="EMBL" id="KIA90707.1"/>
    </source>
</evidence>
<dbReference type="EMBL" id="JSYL01000001">
    <property type="protein sequence ID" value="KIA90707.1"/>
    <property type="molecule type" value="Genomic_DNA"/>
</dbReference>
<reference evidence="1 2" key="1">
    <citation type="submission" date="2014-10" db="EMBL/GenBank/DDBJ databases">
        <title>Kaistella jeonii genome.</title>
        <authorList>
            <person name="Clayton J.T."/>
            <person name="Newman J.D."/>
        </authorList>
    </citation>
    <scope>NUCLEOTIDE SEQUENCE [LARGE SCALE GENOMIC DNA]</scope>
    <source>
        <strain evidence="1 2">DSM 17048</strain>
    </source>
</reference>
<keyword evidence="2" id="KW-1185">Reference proteome</keyword>
<dbReference type="SUPFAM" id="SSF143011">
    <property type="entry name" value="RelE-like"/>
    <property type="match status" value="1"/>
</dbReference>
<name>A0A0C1FCD7_9FLAO</name>
<dbReference type="STRING" id="266749.SAMN05421876_10174"/>